<feature type="transmembrane region" description="Helical" evidence="5">
    <location>
        <begin position="564"/>
        <end position="597"/>
    </location>
</feature>
<dbReference type="PROSITE" id="PS51233">
    <property type="entry name" value="VWFD"/>
    <property type="match status" value="1"/>
</dbReference>
<dbReference type="InterPro" id="IPR014853">
    <property type="entry name" value="VWF/SSPO/ZAN-like_Cys-rich_dom"/>
</dbReference>
<evidence type="ECO:0000313" key="9">
    <source>
        <dbReference type="Proteomes" id="UP000597762"/>
    </source>
</evidence>
<dbReference type="SMART" id="SM00215">
    <property type="entry name" value="VWC_out"/>
    <property type="match status" value="3"/>
</dbReference>
<keyword evidence="9" id="KW-1185">Reference proteome</keyword>
<dbReference type="GO" id="GO:0005576">
    <property type="term" value="C:extracellular region"/>
    <property type="evidence" value="ECO:0007669"/>
    <property type="project" value="UniProtKB-SubCell"/>
</dbReference>
<dbReference type="OrthoDB" id="6019304at2759"/>
<dbReference type="EMBL" id="CAHIKZ030001424">
    <property type="protein sequence ID" value="CAE1263687.1"/>
    <property type="molecule type" value="Genomic_DNA"/>
</dbReference>
<dbReference type="PANTHER" id="PTHR46698">
    <property type="entry name" value="CROSSVEINLESS 2"/>
    <property type="match status" value="1"/>
</dbReference>
<comment type="subcellular location">
    <subcellularLocation>
        <location evidence="1">Secreted</location>
    </subcellularLocation>
</comment>
<evidence type="ECO:0000256" key="2">
    <source>
        <dbReference type="ARBA" id="ARBA00022525"/>
    </source>
</evidence>
<dbReference type="Pfam" id="PF08742">
    <property type="entry name" value="C8"/>
    <property type="match status" value="1"/>
</dbReference>
<keyword evidence="3" id="KW-0732">Signal</keyword>
<dbReference type="Proteomes" id="UP000597762">
    <property type="component" value="Unassembled WGS sequence"/>
</dbReference>
<feature type="domain" description="VWFC" evidence="6">
    <location>
        <begin position="93"/>
        <end position="152"/>
    </location>
</feature>
<dbReference type="Pfam" id="PF00093">
    <property type="entry name" value="VWC"/>
    <property type="match status" value="3"/>
</dbReference>
<dbReference type="SMART" id="SM00832">
    <property type="entry name" value="C8"/>
    <property type="match status" value="1"/>
</dbReference>
<keyword evidence="5" id="KW-0812">Transmembrane</keyword>
<evidence type="ECO:0000256" key="1">
    <source>
        <dbReference type="ARBA" id="ARBA00004613"/>
    </source>
</evidence>
<sequence length="604" mass="68629">MKCYTHCHNPVILPGVCCPSCAGCSFGGKVFQDGETFAPGGDPCIRCSCRKGSVSCEKQSCPVMNCPPDRIYRPPGSCCHKCRGSRKIYDVLSVCFFRNKIYTLRKSVRADNCTNCTCVDGTMVCHKPTCQVLICPEDQLQTIPGECCPTCKIQPRRECRYEGHIYQDGAHWRRDVCTTCSCLDGYTDCQMEHCNNALQCPKGYKLQFTPEACCPTCVEEAVCTVFGDPHYRTFDGKIYNFQGRCKYILARDCVNKTFSIKVQNDARLTSGFSWTHRVTILLERYRITLQQNLIVKVNRQKIKLPFRSYDGTSLWIRQEGHSVVMDTVTGLQIVWDGDSFLELTVPSKYKQKLCGLCGNYNGDPNDDMTGRDGILYYNEQEFGDTWRTGSQSACRNRLTFHKMESPPCKKNLRARNRECQILISDVFEECRKKVDPKTYYRSCLMDMCDCPKGKLCSCESLLAYSRACAREGLYIPQEKYGHCKDKTCPEGAVFNICGPACWRTCDNLNDVDRASTHLSHSLSNLSIYLSNFYLSFYRRFLSLSLTLPLFLSLITLSISDFHLYLILSLISLSIYLFIYISFYCLSLTLSLISLSLISLSDLSL</sequence>
<feature type="domain" description="VWFC" evidence="6">
    <location>
        <begin position="22"/>
        <end position="83"/>
    </location>
</feature>
<organism evidence="8 9">
    <name type="scientific">Acanthosepion pharaonis</name>
    <name type="common">Pharaoh cuttlefish</name>
    <name type="synonym">Sepia pharaonis</name>
    <dbReference type="NCBI Taxonomy" id="158019"/>
    <lineage>
        <taxon>Eukaryota</taxon>
        <taxon>Metazoa</taxon>
        <taxon>Spiralia</taxon>
        <taxon>Lophotrochozoa</taxon>
        <taxon>Mollusca</taxon>
        <taxon>Cephalopoda</taxon>
        <taxon>Coleoidea</taxon>
        <taxon>Decapodiformes</taxon>
        <taxon>Sepiida</taxon>
        <taxon>Sepiina</taxon>
        <taxon>Sepiidae</taxon>
        <taxon>Acanthosepion</taxon>
    </lineage>
</organism>
<feature type="transmembrane region" description="Helical" evidence="5">
    <location>
        <begin position="540"/>
        <end position="558"/>
    </location>
</feature>
<dbReference type="SMART" id="SM00216">
    <property type="entry name" value="VWD"/>
    <property type="match status" value="1"/>
</dbReference>
<dbReference type="PROSITE" id="PS01208">
    <property type="entry name" value="VWFC_1"/>
    <property type="match status" value="3"/>
</dbReference>
<dbReference type="SUPFAM" id="SSF57603">
    <property type="entry name" value="FnI-like domain"/>
    <property type="match status" value="3"/>
</dbReference>
<evidence type="ECO:0000259" key="7">
    <source>
        <dbReference type="PROSITE" id="PS51233"/>
    </source>
</evidence>
<dbReference type="InterPro" id="IPR052424">
    <property type="entry name" value="Kielin_Chordin-BMP_Reg"/>
</dbReference>
<evidence type="ECO:0000256" key="4">
    <source>
        <dbReference type="ARBA" id="ARBA00022737"/>
    </source>
</evidence>
<dbReference type="PROSITE" id="PS50184">
    <property type="entry name" value="VWFC_2"/>
    <property type="match status" value="3"/>
</dbReference>
<keyword evidence="5" id="KW-1133">Transmembrane helix</keyword>
<keyword evidence="2" id="KW-0964">Secreted</keyword>
<evidence type="ECO:0000256" key="3">
    <source>
        <dbReference type="ARBA" id="ARBA00022729"/>
    </source>
</evidence>
<dbReference type="PANTHER" id="PTHR46698:SF4">
    <property type="entry name" value="CROSSVEINLESS 2"/>
    <property type="match status" value="1"/>
</dbReference>
<accession>A0A812CHR2</accession>
<dbReference type="Gene3D" id="6.20.200.20">
    <property type="match status" value="3"/>
</dbReference>
<evidence type="ECO:0000256" key="5">
    <source>
        <dbReference type="SAM" id="Phobius"/>
    </source>
</evidence>
<reference evidence="8" key="1">
    <citation type="submission" date="2021-01" db="EMBL/GenBank/DDBJ databases">
        <authorList>
            <person name="Li R."/>
            <person name="Bekaert M."/>
        </authorList>
    </citation>
    <scope>NUCLEOTIDE SEQUENCE</scope>
    <source>
        <strain evidence="8">Farmed</strain>
    </source>
</reference>
<gene>
    <name evidence="8" type="ORF">SPHA_33839</name>
</gene>
<comment type="caution">
    <text evidence="8">The sequence shown here is derived from an EMBL/GenBank/DDBJ whole genome shotgun (WGS) entry which is preliminary data.</text>
</comment>
<dbReference type="SMART" id="SM00214">
    <property type="entry name" value="VWC"/>
    <property type="match status" value="3"/>
</dbReference>
<keyword evidence="4" id="KW-0677">Repeat</keyword>
<dbReference type="InterPro" id="IPR001846">
    <property type="entry name" value="VWF_type-D"/>
</dbReference>
<feature type="domain" description="VWFC" evidence="6">
    <location>
        <begin position="157"/>
        <end position="218"/>
    </location>
</feature>
<name>A0A812CHR2_ACAPH</name>
<dbReference type="Pfam" id="PF00094">
    <property type="entry name" value="VWD"/>
    <property type="match status" value="1"/>
</dbReference>
<proteinExistence type="predicted"/>
<protein>
    <submittedName>
        <fullName evidence="8">BMP-binding endothelial regulator protein</fullName>
    </submittedName>
</protein>
<evidence type="ECO:0000313" key="8">
    <source>
        <dbReference type="EMBL" id="CAE1263687.1"/>
    </source>
</evidence>
<feature type="domain" description="VWFD" evidence="7">
    <location>
        <begin position="221"/>
        <end position="395"/>
    </location>
</feature>
<dbReference type="InterPro" id="IPR001007">
    <property type="entry name" value="VWF_dom"/>
</dbReference>
<evidence type="ECO:0000259" key="6">
    <source>
        <dbReference type="PROSITE" id="PS50184"/>
    </source>
</evidence>
<dbReference type="AlphaFoldDB" id="A0A812CHR2"/>
<keyword evidence="5" id="KW-0472">Membrane</keyword>